<reference evidence="2" key="1">
    <citation type="submission" date="2017-01" db="EMBL/GenBank/DDBJ databases">
        <title>Genome Analysis of Deinococcus marmoris KOPRI26562.</title>
        <authorList>
            <person name="Kim J.H."/>
            <person name="Oh H.-M."/>
        </authorList>
    </citation>
    <scope>NUCLEOTIDE SEQUENCE [LARGE SCALE GENOMIC DNA]</scope>
    <source>
        <strain evidence="2">PAMC 26633</strain>
    </source>
</reference>
<dbReference type="AlphaFoldDB" id="A0A226X0C7"/>
<proteinExistence type="predicted"/>
<protein>
    <recommendedName>
        <fullName evidence="3">Tfp pilus assembly protein PilX</fullName>
    </recommendedName>
</protein>
<evidence type="ECO:0000313" key="1">
    <source>
        <dbReference type="EMBL" id="OXC76318.1"/>
    </source>
</evidence>
<sequence length="183" mass="20193">MKKRIRAGRRSRSRSRGIALPVVLLMSSMLLVSAAAWLEAALVSARTTTNLGERVQAFHSADSALIRCTRIALDTLPELKSSPGPLAAEPNKWRSKASFDGASASAVMPFASWPYAIRPPQWLIEVWPARDNDQAGAVLITARGFGRMADNESWLQQEIEMSESGILRHWRRVVAKPFQQGSP</sequence>
<comment type="caution">
    <text evidence="1">The sequence shown here is derived from an EMBL/GenBank/DDBJ whole genome shotgun (WGS) entry which is preliminary data.</text>
</comment>
<dbReference type="EMBL" id="MTHB01000126">
    <property type="protein sequence ID" value="OXC76318.1"/>
    <property type="molecule type" value="Genomic_DNA"/>
</dbReference>
<organism evidence="1 2">
    <name type="scientific">Caballeronia sordidicola</name>
    <name type="common">Burkholderia sordidicola</name>
    <dbReference type="NCBI Taxonomy" id="196367"/>
    <lineage>
        <taxon>Bacteria</taxon>
        <taxon>Pseudomonadati</taxon>
        <taxon>Pseudomonadota</taxon>
        <taxon>Betaproteobacteria</taxon>
        <taxon>Burkholderiales</taxon>
        <taxon>Burkholderiaceae</taxon>
        <taxon>Caballeronia</taxon>
    </lineage>
</organism>
<evidence type="ECO:0008006" key="3">
    <source>
        <dbReference type="Google" id="ProtNLM"/>
    </source>
</evidence>
<name>A0A226X0C7_CABSO</name>
<dbReference type="Proteomes" id="UP000214720">
    <property type="component" value="Unassembled WGS sequence"/>
</dbReference>
<evidence type="ECO:0000313" key="2">
    <source>
        <dbReference type="Proteomes" id="UP000214720"/>
    </source>
</evidence>
<accession>A0A226X0C7</accession>
<dbReference type="OrthoDB" id="9035420at2"/>
<gene>
    <name evidence="1" type="ORF">BSU04_21935</name>
</gene>
<dbReference type="RefSeq" id="WP_089162380.1">
    <property type="nucleotide sequence ID" value="NZ_MTHB01000126.1"/>
</dbReference>